<sequence>MKYSAPPFLFRSFLWILIAIGFSTVLFRCSPVSKSALTKTFKSTEAKFKDHVGFVLYDPAKKKTIFDYQGGQYFTPASNTKIFTFFTSLKVLGDSIPGLRYIVRGDSLIFWGTGDPGLLYKNVFTNNRVYSFLQTSPYQLFFSVDNFYTDPFGPGWAWDDYNAYYSAERSPLPIYGNIASIYAAGNKPVIEPLFFKNDIYTGGQQSSADATREPEKNVFIYLPGAKPSSKVIDVPIKISPELTATLLSDTLNKHVTLIHHVFDTTAKTIYGTPADSLYRIMMQDSDNFIAEQLLLLCANTLSDSIKPEIAIRYSKKFFLNDLADEPIWKDGSGLSRFNLFTPRSVVQLWEKIYTLIPQERLFTLLAIGGKKGTIRNYYKESKPYIFGKTGSLSNNHALSGYLVTKSGRLLIFSFMNTHFAKSTGEVRNNMQEILHRIYEAY</sequence>
<keyword evidence="4" id="KW-0645">Protease</keyword>
<keyword evidence="3" id="KW-1133">Transmembrane helix</keyword>
<keyword evidence="5" id="KW-1185">Reference proteome</keyword>
<organism evidence="4 5">
    <name type="scientific">Ohtaekwangia kribbensis</name>
    <dbReference type="NCBI Taxonomy" id="688913"/>
    <lineage>
        <taxon>Bacteria</taxon>
        <taxon>Pseudomonadati</taxon>
        <taxon>Bacteroidota</taxon>
        <taxon>Cytophagia</taxon>
        <taxon>Cytophagales</taxon>
        <taxon>Fulvivirgaceae</taxon>
        <taxon>Ohtaekwangia</taxon>
    </lineage>
</organism>
<dbReference type="PRINTS" id="PR00922">
    <property type="entry name" value="DADACBPTASE3"/>
</dbReference>
<evidence type="ECO:0000256" key="2">
    <source>
        <dbReference type="ARBA" id="ARBA00022801"/>
    </source>
</evidence>
<protein>
    <submittedName>
        <fullName evidence="4">D-alanyl-D-alanine carboxypeptidase/D-alanyl-D-alanine-endopeptidase</fullName>
    </submittedName>
</protein>
<gene>
    <name evidence="4" type="ORF">ACFQ21_23560</name>
</gene>
<dbReference type="PANTHER" id="PTHR30023">
    <property type="entry name" value="D-ALANYL-D-ALANINE CARBOXYPEPTIDASE"/>
    <property type="match status" value="1"/>
</dbReference>
<keyword evidence="4" id="KW-0121">Carboxypeptidase</keyword>
<dbReference type="Pfam" id="PF02113">
    <property type="entry name" value="Peptidase_S13"/>
    <property type="match status" value="2"/>
</dbReference>
<dbReference type="RefSeq" id="WP_377583315.1">
    <property type="nucleotide sequence ID" value="NZ_JBHTKA010000008.1"/>
</dbReference>
<dbReference type="InterPro" id="IPR000667">
    <property type="entry name" value="Peptidase_S13"/>
</dbReference>
<dbReference type="InterPro" id="IPR012338">
    <property type="entry name" value="Beta-lactam/transpept-like"/>
</dbReference>
<keyword evidence="3" id="KW-0472">Membrane</keyword>
<keyword evidence="3" id="KW-0812">Transmembrane</keyword>
<evidence type="ECO:0000256" key="1">
    <source>
        <dbReference type="ARBA" id="ARBA00006096"/>
    </source>
</evidence>
<accession>A0ABW3K8B3</accession>
<reference evidence="5" key="1">
    <citation type="journal article" date="2019" name="Int. J. Syst. Evol. Microbiol.">
        <title>The Global Catalogue of Microorganisms (GCM) 10K type strain sequencing project: providing services to taxonomists for standard genome sequencing and annotation.</title>
        <authorList>
            <consortium name="The Broad Institute Genomics Platform"/>
            <consortium name="The Broad Institute Genome Sequencing Center for Infectious Disease"/>
            <person name="Wu L."/>
            <person name="Ma J."/>
        </authorList>
    </citation>
    <scope>NUCLEOTIDE SEQUENCE [LARGE SCALE GENOMIC DNA]</scope>
    <source>
        <strain evidence="5">CCUG 58938</strain>
    </source>
</reference>
<proteinExistence type="inferred from homology"/>
<name>A0ABW3K8B3_9BACT</name>
<evidence type="ECO:0000313" key="5">
    <source>
        <dbReference type="Proteomes" id="UP001597112"/>
    </source>
</evidence>
<evidence type="ECO:0000313" key="4">
    <source>
        <dbReference type="EMBL" id="MFD1002323.1"/>
    </source>
</evidence>
<dbReference type="SUPFAM" id="SSF56601">
    <property type="entry name" value="beta-lactamase/transpeptidase-like"/>
    <property type="match status" value="1"/>
</dbReference>
<dbReference type="Proteomes" id="UP001597112">
    <property type="component" value="Unassembled WGS sequence"/>
</dbReference>
<dbReference type="GO" id="GO:0004180">
    <property type="term" value="F:carboxypeptidase activity"/>
    <property type="evidence" value="ECO:0007669"/>
    <property type="project" value="UniProtKB-KW"/>
</dbReference>
<keyword evidence="2" id="KW-0378">Hydrolase</keyword>
<comment type="caution">
    <text evidence="4">The sequence shown here is derived from an EMBL/GenBank/DDBJ whole genome shotgun (WGS) entry which is preliminary data.</text>
</comment>
<dbReference type="PANTHER" id="PTHR30023:SF0">
    <property type="entry name" value="PENICILLIN-SENSITIVE CARBOXYPEPTIDASE A"/>
    <property type="match status" value="1"/>
</dbReference>
<feature type="transmembrane region" description="Helical" evidence="3">
    <location>
        <begin position="12"/>
        <end position="29"/>
    </location>
</feature>
<dbReference type="EMBL" id="JBHTKA010000008">
    <property type="protein sequence ID" value="MFD1002323.1"/>
    <property type="molecule type" value="Genomic_DNA"/>
</dbReference>
<dbReference type="Gene3D" id="3.40.710.10">
    <property type="entry name" value="DD-peptidase/beta-lactamase superfamily"/>
    <property type="match status" value="2"/>
</dbReference>
<comment type="similarity">
    <text evidence="1">Belongs to the peptidase S13 family.</text>
</comment>
<evidence type="ECO:0000256" key="3">
    <source>
        <dbReference type="SAM" id="Phobius"/>
    </source>
</evidence>